<dbReference type="Pfam" id="PF00296">
    <property type="entry name" value="Bac_luciferase"/>
    <property type="match status" value="1"/>
</dbReference>
<feature type="binding site" evidence="6">
    <location>
        <position position="106"/>
    </location>
    <ligand>
        <name>FMN</name>
        <dbReference type="ChEBI" id="CHEBI:58210"/>
    </ligand>
</feature>
<sequence length="455" mass="50117">MSKRKQILLNAFSMNCVGHINHGLWTHPRDRSADYRRLSYWTDLAKTLERGLFDGIFLADIIGVYDIYQSSVDLTLKESIQLPVNDPILLISAMAAATQHLGFGVTVNTSVEAPYSFARRMSTLDHLTEGRIGWNIVTGYLDSAARALGQSGLGEHDSRYDRADDYLDVLYKLWEASWAEDAVKRDKAARIFADPARVRAIRHEGPYYRSEGYHLSEPSAQRTPVLYQAGTSGRGRQFAARHGECIFIGATDKAAAARTARALREEAVAAGRAPDDIKIFVGITVVPGRTTADAEEKLADYLDHASPEAGLAHFAAGSGIDFSRFDADEPIDYGTGNAIQSVNQLARQKGWTKRQLLKELAIGGRYPIVVGDGAKVAEELIGWIDEGGIDGFNLARTVVPESYVDFIDIVIPELQARGAYKTAYADGTLRHRLFGRGDHLPENHPGSRQARAQAW</sequence>
<dbReference type="STRING" id="1672749.BJF92_13020"/>
<proteinExistence type="inferred from homology"/>
<feature type="binding site" evidence="6">
    <location>
        <position position="160"/>
    </location>
    <ligand>
        <name>FMN</name>
        <dbReference type="ChEBI" id="CHEBI:58210"/>
    </ligand>
</feature>
<feature type="region of interest" description="Disordered" evidence="7">
    <location>
        <begin position="436"/>
        <end position="455"/>
    </location>
</feature>
<keyword evidence="2 6" id="KW-0288">FMN</keyword>
<keyword evidence="4" id="KW-0503">Monooxygenase</keyword>
<protein>
    <submittedName>
        <fullName evidence="9">N5,N10-methylene tetrahydromethanopterin reductase</fullName>
    </submittedName>
</protein>
<name>A0A1Q9AHP8_9HYPH</name>
<feature type="binding site" evidence="6">
    <location>
        <position position="60"/>
    </location>
    <ligand>
        <name>FMN</name>
        <dbReference type="ChEBI" id="CHEBI:58210"/>
    </ligand>
</feature>
<dbReference type="PIRSF" id="PIRSF000337">
    <property type="entry name" value="NTA_MOA"/>
    <property type="match status" value="1"/>
</dbReference>
<organism evidence="9 10">
    <name type="scientific">Xaviernesmea rhizosphaerae</name>
    <dbReference type="NCBI Taxonomy" id="1672749"/>
    <lineage>
        <taxon>Bacteria</taxon>
        <taxon>Pseudomonadati</taxon>
        <taxon>Pseudomonadota</taxon>
        <taxon>Alphaproteobacteria</taxon>
        <taxon>Hyphomicrobiales</taxon>
        <taxon>Rhizobiaceae</taxon>
        <taxon>Rhizobium/Agrobacterium group</taxon>
        <taxon>Xaviernesmea</taxon>
    </lineage>
</organism>
<dbReference type="Proteomes" id="UP000186143">
    <property type="component" value="Unassembled WGS sequence"/>
</dbReference>
<feature type="binding site" evidence="6">
    <location>
        <position position="156"/>
    </location>
    <ligand>
        <name>FMN</name>
        <dbReference type="ChEBI" id="CHEBI:58210"/>
    </ligand>
</feature>
<evidence type="ECO:0000259" key="8">
    <source>
        <dbReference type="Pfam" id="PF00296"/>
    </source>
</evidence>
<dbReference type="PANTHER" id="PTHR30011:SF16">
    <property type="entry name" value="C2H2 FINGER DOMAIN TRANSCRIPTION FACTOR (EUROFUNG)-RELATED"/>
    <property type="match status" value="1"/>
</dbReference>
<evidence type="ECO:0000256" key="5">
    <source>
        <dbReference type="ARBA" id="ARBA00033748"/>
    </source>
</evidence>
<evidence type="ECO:0000256" key="1">
    <source>
        <dbReference type="ARBA" id="ARBA00022630"/>
    </source>
</evidence>
<feature type="domain" description="Luciferase-like" evidence="8">
    <location>
        <begin position="31"/>
        <end position="387"/>
    </location>
</feature>
<dbReference type="EMBL" id="MKIO01000031">
    <property type="protein sequence ID" value="OLP54736.1"/>
    <property type="molecule type" value="Genomic_DNA"/>
</dbReference>
<evidence type="ECO:0000256" key="2">
    <source>
        <dbReference type="ARBA" id="ARBA00022643"/>
    </source>
</evidence>
<keyword evidence="3" id="KW-0560">Oxidoreductase</keyword>
<dbReference type="SUPFAM" id="SSF51679">
    <property type="entry name" value="Bacterial luciferase-like"/>
    <property type="match status" value="1"/>
</dbReference>
<evidence type="ECO:0000313" key="9">
    <source>
        <dbReference type="EMBL" id="OLP54736.1"/>
    </source>
</evidence>
<evidence type="ECO:0000256" key="7">
    <source>
        <dbReference type="SAM" id="MobiDB-lite"/>
    </source>
</evidence>
<evidence type="ECO:0000256" key="6">
    <source>
        <dbReference type="PIRSR" id="PIRSR000337-1"/>
    </source>
</evidence>
<dbReference type="InterPro" id="IPR051260">
    <property type="entry name" value="Diverse_substr_monoxygenases"/>
</dbReference>
<evidence type="ECO:0000313" key="10">
    <source>
        <dbReference type="Proteomes" id="UP000186143"/>
    </source>
</evidence>
<dbReference type="RefSeq" id="WP_075635297.1">
    <property type="nucleotide sequence ID" value="NZ_MKIO01000031.1"/>
</dbReference>
<dbReference type="AlphaFoldDB" id="A0A1Q9AHP8"/>
<dbReference type="InterPro" id="IPR016215">
    <property type="entry name" value="NTA_MOA"/>
</dbReference>
<dbReference type="GO" id="GO:0016705">
    <property type="term" value="F:oxidoreductase activity, acting on paired donors, with incorporation or reduction of molecular oxygen"/>
    <property type="evidence" value="ECO:0007669"/>
    <property type="project" value="InterPro"/>
</dbReference>
<feature type="binding site" evidence="6">
    <location>
        <position position="232"/>
    </location>
    <ligand>
        <name>FMN</name>
        <dbReference type="ChEBI" id="CHEBI:58210"/>
    </ligand>
</feature>
<dbReference type="NCBIfam" id="TIGR03860">
    <property type="entry name" value="FMN_nitrolo"/>
    <property type="match status" value="1"/>
</dbReference>
<dbReference type="InterPro" id="IPR011251">
    <property type="entry name" value="Luciferase-like_dom"/>
</dbReference>
<dbReference type="GO" id="GO:0004497">
    <property type="term" value="F:monooxygenase activity"/>
    <property type="evidence" value="ECO:0007669"/>
    <property type="project" value="UniProtKB-KW"/>
</dbReference>
<dbReference type="InterPro" id="IPR036661">
    <property type="entry name" value="Luciferase-like_sf"/>
</dbReference>
<keyword evidence="1 6" id="KW-0285">Flavoprotein</keyword>
<evidence type="ECO:0000256" key="4">
    <source>
        <dbReference type="ARBA" id="ARBA00023033"/>
    </source>
</evidence>
<accession>A0A1Q9AHP8</accession>
<dbReference type="PANTHER" id="PTHR30011">
    <property type="entry name" value="ALKANESULFONATE MONOOXYGENASE-RELATED"/>
    <property type="match status" value="1"/>
</dbReference>
<comment type="caution">
    <text evidence="9">The sequence shown here is derived from an EMBL/GenBank/DDBJ whole genome shotgun (WGS) entry which is preliminary data.</text>
</comment>
<dbReference type="OrthoDB" id="9779442at2"/>
<dbReference type="Gene3D" id="3.20.20.30">
    <property type="entry name" value="Luciferase-like domain"/>
    <property type="match status" value="1"/>
</dbReference>
<reference evidence="9 10" key="1">
    <citation type="submission" date="2016-09" db="EMBL/GenBank/DDBJ databases">
        <title>Rhizobium sp. nov., a novel species isolated from the rice rhizosphere.</title>
        <authorList>
            <person name="Zhao J."/>
            <person name="Zhang X."/>
        </authorList>
    </citation>
    <scope>NUCLEOTIDE SEQUENCE [LARGE SCALE GENOMIC DNA]</scope>
    <source>
        <strain evidence="9 10">MH17</strain>
    </source>
</reference>
<gene>
    <name evidence="9" type="ORF">BJF92_13020</name>
</gene>
<comment type="similarity">
    <text evidence="5">Belongs to the NtaA/SnaA/DszA monooxygenase family.</text>
</comment>
<evidence type="ECO:0000256" key="3">
    <source>
        <dbReference type="ARBA" id="ARBA00023002"/>
    </source>
</evidence>